<feature type="transmembrane region" description="Helical" evidence="3">
    <location>
        <begin position="35"/>
        <end position="56"/>
    </location>
</feature>
<feature type="transmembrane region" description="Helical" evidence="3">
    <location>
        <begin position="201"/>
        <end position="220"/>
    </location>
</feature>
<feature type="domain" description="EamA" evidence="4">
    <location>
        <begin position="143"/>
        <end position="271"/>
    </location>
</feature>
<keyword evidence="3" id="KW-1133">Transmembrane helix</keyword>
<evidence type="ECO:0000256" key="3">
    <source>
        <dbReference type="SAM" id="Phobius"/>
    </source>
</evidence>
<name>A0A6G4XCQ1_9ACTN</name>
<keyword evidence="3" id="KW-0472">Membrane</keyword>
<dbReference type="Pfam" id="PF00892">
    <property type="entry name" value="EamA"/>
    <property type="match status" value="1"/>
</dbReference>
<evidence type="ECO:0000313" key="6">
    <source>
        <dbReference type="Proteomes" id="UP000481109"/>
    </source>
</evidence>
<dbReference type="InterPro" id="IPR000620">
    <property type="entry name" value="EamA_dom"/>
</dbReference>
<feature type="transmembrane region" description="Helical" evidence="3">
    <location>
        <begin position="259"/>
        <end position="278"/>
    </location>
</feature>
<reference evidence="5 6" key="1">
    <citation type="submission" date="2020-02" db="EMBL/GenBank/DDBJ databases">
        <title>Whole-genome analyses of novel actinobacteria.</title>
        <authorList>
            <person name="Sahin N."/>
            <person name="Tokatli A."/>
        </authorList>
    </citation>
    <scope>NUCLEOTIDE SEQUENCE [LARGE SCALE GENOMIC DNA]</scope>
    <source>
        <strain evidence="5 6">YC504</strain>
    </source>
</reference>
<feature type="transmembrane region" description="Helical" evidence="3">
    <location>
        <begin position="142"/>
        <end position="162"/>
    </location>
</feature>
<dbReference type="SUPFAM" id="SSF103481">
    <property type="entry name" value="Multidrug resistance efflux transporter EmrE"/>
    <property type="match status" value="2"/>
</dbReference>
<gene>
    <name evidence="5" type="ORF">G6045_02220</name>
</gene>
<evidence type="ECO:0000313" key="5">
    <source>
        <dbReference type="EMBL" id="NGO74504.1"/>
    </source>
</evidence>
<proteinExistence type="inferred from homology"/>
<comment type="caution">
    <text evidence="5">The sequence shown here is derived from an EMBL/GenBank/DDBJ whole genome shotgun (WGS) entry which is preliminary data.</text>
</comment>
<accession>A0A6G4XCQ1</accession>
<evidence type="ECO:0000256" key="2">
    <source>
        <dbReference type="SAM" id="MobiDB-lite"/>
    </source>
</evidence>
<sequence length="314" mass="32213">MPMPVPRLRGSALAVVAMISVQTGAGTSSWLFDRFGVPGTAWLRLTWAAAVLWLIARPRIRGRDRRELGTALLLGAVSGLLTLLYFEAVVRIPLGTATALEFLGPLAVAVAGLRRRVDALWPLAATVGVLALTRPWSGAVDLAGVGFALGAAVGWAGYILLTKRVGDQFTGLGGLAVSMAAASVVTLPFADVARVAGQMDLSSFALSGLAALLLPILPYAAEMVALRDLPTAVFGTLMSLEPAVGVVVGSVVLSQQPSWPQVLGVVLVTFAGIGTVLSTPREATPRVRGPDAGGKRPSSAASGGRCEAEVGSSG</sequence>
<comment type="similarity">
    <text evidence="1">Belongs to the EamA transporter family.</text>
</comment>
<dbReference type="EMBL" id="JAAKZW010000003">
    <property type="protein sequence ID" value="NGO74504.1"/>
    <property type="molecule type" value="Genomic_DNA"/>
</dbReference>
<keyword evidence="3" id="KW-0812">Transmembrane</keyword>
<feature type="region of interest" description="Disordered" evidence="2">
    <location>
        <begin position="281"/>
        <end position="314"/>
    </location>
</feature>
<evidence type="ECO:0000256" key="1">
    <source>
        <dbReference type="ARBA" id="ARBA00007362"/>
    </source>
</evidence>
<feature type="transmembrane region" description="Helical" evidence="3">
    <location>
        <begin position="68"/>
        <end position="86"/>
    </location>
</feature>
<feature type="transmembrane region" description="Helical" evidence="3">
    <location>
        <begin position="232"/>
        <end position="253"/>
    </location>
</feature>
<feature type="transmembrane region" description="Helical" evidence="3">
    <location>
        <begin position="169"/>
        <end position="189"/>
    </location>
</feature>
<dbReference type="InterPro" id="IPR037185">
    <property type="entry name" value="EmrE-like"/>
</dbReference>
<protein>
    <submittedName>
        <fullName evidence="5">EamA family transporter</fullName>
    </submittedName>
</protein>
<organism evidence="5 6">
    <name type="scientific">Streptomyces mesophilus</name>
    <dbReference type="NCBI Taxonomy" id="1775132"/>
    <lineage>
        <taxon>Bacteria</taxon>
        <taxon>Bacillati</taxon>
        <taxon>Actinomycetota</taxon>
        <taxon>Actinomycetes</taxon>
        <taxon>Kitasatosporales</taxon>
        <taxon>Streptomycetaceae</taxon>
        <taxon>Streptomyces</taxon>
    </lineage>
</organism>
<dbReference type="GO" id="GO:0016020">
    <property type="term" value="C:membrane"/>
    <property type="evidence" value="ECO:0007669"/>
    <property type="project" value="InterPro"/>
</dbReference>
<dbReference type="Proteomes" id="UP000481109">
    <property type="component" value="Unassembled WGS sequence"/>
</dbReference>
<keyword evidence="6" id="KW-1185">Reference proteome</keyword>
<evidence type="ECO:0000259" key="4">
    <source>
        <dbReference type="Pfam" id="PF00892"/>
    </source>
</evidence>
<dbReference type="AlphaFoldDB" id="A0A6G4XCQ1"/>